<dbReference type="PROSITE" id="PS50801">
    <property type="entry name" value="STAS"/>
    <property type="match status" value="1"/>
</dbReference>
<dbReference type="Gene3D" id="3.30.750.24">
    <property type="entry name" value="STAS domain"/>
    <property type="match status" value="1"/>
</dbReference>
<dbReference type="PANTHER" id="PTHR33495">
    <property type="entry name" value="ANTI-SIGMA FACTOR ANTAGONIST TM_1081-RELATED-RELATED"/>
    <property type="match status" value="1"/>
</dbReference>
<gene>
    <name evidence="2" type="ORF">ACFQ3T_09235</name>
</gene>
<evidence type="ECO:0000313" key="2">
    <source>
        <dbReference type="EMBL" id="MFD1147306.1"/>
    </source>
</evidence>
<proteinExistence type="predicted"/>
<dbReference type="Proteomes" id="UP001597168">
    <property type="component" value="Unassembled WGS sequence"/>
</dbReference>
<keyword evidence="3" id="KW-1185">Reference proteome</keyword>
<dbReference type="RefSeq" id="WP_380722327.1">
    <property type="nucleotide sequence ID" value="NZ_JBHTLK010000032.1"/>
</dbReference>
<dbReference type="EMBL" id="JBHTLK010000032">
    <property type="protein sequence ID" value="MFD1147306.1"/>
    <property type="molecule type" value="Genomic_DNA"/>
</dbReference>
<evidence type="ECO:0000259" key="1">
    <source>
        <dbReference type="PROSITE" id="PS50801"/>
    </source>
</evidence>
<protein>
    <submittedName>
        <fullName evidence="2">STAS domain-containing protein</fullName>
    </submittedName>
</protein>
<organism evidence="2 3">
    <name type="scientific">Saccharothrix hoggarensis</name>
    <dbReference type="NCBI Taxonomy" id="913853"/>
    <lineage>
        <taxon>Bacteria</taxon>
        <taxon>Bacillati</taxon>
        <taxon>Actinomycetota</taxon>
        <taxon>Actinomycetes</taxon>
        <taxon>Pseudonocardiales</taxon>
        <taxon>Pseudonocardiaceae</taxon>
        <taxon>Saccharothrix</taxon>
    </lineage>
</organism>
<dbReference type="Pfam" id="PF01740">
    <property type="entry name" value="STAS"/>
    <property type="match status" value="1"/>
</dbReference>
<accession>A0ABW3QR40</accession>
<reference evidence="3" key="1">
    <citation type="journal article" date="2019" name="Int. J. Syst. Evol. Microbiol.">
        <title>The Global Catalogue of Microorganisms (GCM) 10K type strain sequencing project: providing services to taxonomists for standard genome sequencing and annotation.</title>
        <authorList>
            <consortium name="The Broad Institute Genomics Platform"/>
            <consortium name="The Broad Institute Genome Sequencing Center for Infectious Disease"/>
            <person name="Wu L."/>
            <person name="Ma J."/>
        </authorList>
    </citation>
    <scope>NUCLEOTIDE SEQUENCE [LARGE SCALE GENOMIC DNA]</scope>
    <source>
        <strain evidence="3">CCUG 60214</strain>
    </source>
</reference>
<dbReference type="SUPFAM" id="SSF52091">
    <property type="entry name" value="SpoIIaa-like"/>
    <property type="match status" value="1"/>
</dbReference>
<dbReference type="InterPro" id="IPR002645">
    <property type="entry name" value="STAS_dom"/>
</dbReference>
<feature type="domain" description="STAS" evidence="1">
    <location>
        <begin position="15"/>
        <end position="128"/>
    </location>
</feature>
<name>A0ABW3QR40_9PSEU</name>
<dbReference type="CDD" id="cd07043">
    <property type="entry name" value="STAS_anti-anti-sigma_factors"/>
    <property type="match status" value="1"/>
</dbReference>
<comment type="caution">
    <text evidence="2">The sequence shown here is derived from an EMBL/GenBank/DDBJ whole genome shotgun (WGS) entry which is preliminary data.</text>
</comment>
<dbReference type="InterPro" id="IPR036513">
    <property type="entry name" value="STAS_dom_sf"/>
</dbReference>
<dbReference type="PANTHER" id="PTHR33495:SF2">
    <property type="entry name" value="ANTI-SIGMA FACTOR ANTAGONIST TM_1081-RELATED"/>
    <property type="match status" value="1"/>
</dbReference>
<sequence>MSTGQEQHDQQDEPLRTRRERLGDAIVVHVAGELDSTTEPVLRGELAPAFADAAANGRVPVVVDLTAVDFVASVGMALLVEYHHVGDRQGTPLRVVAPAGSPLRALRAAMLNHLLRLYPSLPEARAAVSS</sequence>
<evidence type="ECO:0000313" key="3">
    <source>
        <dbReference type="Proteomes" id="UP001597168"/>
    </source>
</evidence>